<dbReference type="RefSeq" id="WP_318779648.1">
    <property type="nucleotide sequence ID" value="NZ_JADBGG010000025.1"/>
</dbReference>
<feature type="domain" description="NAD(P)-binding" evidence="1">
    <location>
        <begin position="12"/>
        <end position="320"/>
    </location>
</feature>
<organism evidence="2 3">
    <name type="scientific">Desulfomicrobium macestii</name>
    <dbReference type="NCBI Taxonomy" id="90731"/>
    <lineage>
        <taxon>Bacteria</taxon>
        <taxon>Pseudomonadati</taxon>
        <taxon>Thermodesulfobacteriota</taxon>
        <taxon>Desulfovibrionia</taxon>
        <taxon>Desulfovibrionales</taxon>
        <taxon>Desulfomicrobiaceae</taxon>
        <taxon>Desulfomicrobium</taxon>
    </lineage>
</organism>
<dbReference type="EMBL" id="JADBGG010000025">
    <property type="protein sequence ID" value="MBE1426390.1"/>
    <property type="molecule type" value="Genomic_DNA"/>
</dbReference>
<dbReference type="InterPro" id="IPR016040">
    <property type="entry name" value="NAD(P)-bd_dom"/>
</dbReference>
<keyword evidence="2" id="KW-0456">Lyase</keyword>
<dbReference type="CDD" id="cd05252">
    <property type="entry name" value="CDP_GD_SDR_e"/>
    <property type="match status" value="1"/>
</dbReference>
<accession>A0ABR9H6R9</accession>
<protein>
    <submittedName>
        <fullName evidence="2">CDP-glucose 4,6-dehydratase</fullName>
        <ecNumber evidence="2">4.2.1.45</ecNumber>
    </submittedName>
</protein>
<dbReference type="Proteomes" id="UP000639010">
    <property type="component" value="Unassembled WGS sequence"/>
</dbReference>
<comment type="caution">
    <text evidence="2">The sequence shown here is derived from an EMBL/GenBank/DDBJ whole genome shotgun (WGS) entry which is preliminary data.</text>
</comment>
<sequence>MKTQFWCGKRVLLTGHTGFKGAWLTLWLSGMGAHVTGISLPPISSPNLFSLAEVSDRCDSHFCDITDGVALHDLVQRAKPDILFHFAAQSLVRPSYREPIATFATNVMGTVNVLDALRGLDSIKAAIMITTDKVYYNNEWSWPYRESDTLGGHDPYSASKAASEIVVTSYRDAFLRQQGVAVATARAGNVIGGGDWSEDRLIPDAIRCWQSGQALTVRRPQSVRPWQHVLEPLSGYLTLAEHLYCRPEIAGAYNFGPETHEAATVREIIEMARMFYGEGIVQYGDGSDGPHEAGCLALEIAKARNVLGYKPRWPLKEAVGRTVVWYRRQHQGGRTDVLCEQEIAAFEAAQ</sequence>
<gene>
    <name evidence="2" type="ORF">H4684_003055</name>
</gene>
<dbReference type="Pfam" id="PF16363">
    <property type="entry name" value="GDP_Man_Dehyd"/>
    <property type="match status" value="1"/>
</dbReference>
<reference evidence="2 3" key="1">
    <citation type="submission" date="2020-10" db="EMBL/GenBank/DDBJ databases">
        <title>Genomic Encyclopedia of Type Strains, Phase IV (KMG-IV): sequencing the most valuable type-strain genomes for metagenomic binning, comparative biology and taxonomic classification.</title>
        <authorList>
            <person name="Goeker M."/>
        </authorList>
    </citation>
    <scope>NUCLEOTIDE SEQUENCE [LARGE SCALE GENOMIC DNA]</scope>
    <source>
        <strain evidence="2 3">DSM 4194</strain>
    </source>
</reference>
<dbReference type="EC" id="4.2.1.45" evidence="2"/>
<name>A0ABR9H6R9_9BACT</name>
<proteinExistence type="predicted"/>
<dbReference type="GO" id="GO:0047733">
    <property type="term" value="F:CDP-glucose 4,6-dehydratase activity"/>
    <property type="evidence" value="ECO:0007669"/>
    <property type="project" value="UniProtKB-EC"/>
</dbReference>
<evidence type="ECO:0000313" key="3">
    <source>
        <dbReference type="Proteomes" id="UP000639010"/>
    </source>
</evidence>
<dbReference type="Gene3D" id="3.90.25.10">
    <property type="entry name" value="UDP-galactose 4-epimerase, domain 1"/>
    <property type="match status" value="1"/>
</dbReference>
<evidence type="ECO:0000259" key="1">
    <source>
        <dbReference type="Pfam" id="PF16363"/>
    </source>
</evidence>
<dbReference type="InterPro" id="IPR013445">
    <property type="entry name" value="CDP_4_6_deHydtase"/>
</dbReference>
<dbReference type="SUPFAM" id="SSF51735">
    <property type="entry name" value="NAD(P)-binding Rossmann-fold domains"/>
    <property type="match status" value="1"/>
</dbReference>
<keyword evidence="3" id="KW-1185">Reference proteome</keyword>
<dbReference type="PANTHER" id="PTHR43000">
    <property type="entry name" value="DTDP-D-GLUCOSE 4,6-DEHYDRATASE-RELATED"/>
    <property type="match status" value="1"/>
</dbReference>
<dbReference type="NCBIfam" id="TIGR02622">
    <property type="entry name" value="CDP_4_6_dhtase"/>
    <property type="match status" value="1"/>
</dbReference>
<dbReference type="InterPro" id="IPR036291">
    <property type="entry name" value="NAD(P)-bd_dom_sf"/>
</dbReference>
<evidence type="ECO:0000313" key="2">
    <source>
        <dbReference type="EMBL" id="MBE1426390.1"/>
    </source>
</evidence>
<dbReference type="Gene3D" id="3.40.50.720">
    <property type="entry name" value="NAD(P)-binding Rossmann-like Domain"/>
    <property type="match status" value="1"/>
</dbReference>